<name>A0A5L0W9M7_LISMN</name>
<sequence>MFQKSVTASHAMQVLAETRTQKELAIDSYVTPALISNQTKGKRTVSIEQAQNLIDSYNEPESTYLFAHEFSNGMIPPLLDGLDGHHMTLTACFEAEVTESIKALKQGLEAMSFTLKRGDVNQREAAKKAISEITDVIAAGLTLNTSIAKTFNIDLQQVLTKRDQYYQKSGLVRSGGNE</sequence>
<evidence type="ECO:0000313" key="9">
    <source>
        <dbReference type="EMBL" id="ECB9514173.1"/>
    </source>
</evidence>
<dbReference type="PROSITE" id="PS50943">
    <property type="entry name" value="HTH_CROC1"/>
    <property type="match status" value="1"/>
</dbReference>
<gene>
    <name evidence="4" type="ORF">A8L61_12890</name>
    <name evidence="11" type="ORF">BCZ19_14340</name>
    <name evidence="5" type="ORF">BCZ21_14905</name>
    <name evidence="6" type="ORF">D7104_14125</name>
    <name evidence="3" type="ORF">EX365_14825</name>
    <name evidence="7" type="ORF">FA835_07050</name>
    <name evidence="9" type="ORF">FLQ97_10520</name>
    <name evidence="8" type="ORF">FLR03_13630</name>
    <name evidence="10" type="ORF">FNX40_14300</name>
    <name evidence="2" type="ORF">KV70_14295</name>
</gene>
<evidence type="ECO:0000313" key="21">
    <source>
        <dbReference type="Proteomes" id="UP000427828"/>
    </source>
</evidence>
<proteinExistence type="predicted"/>
<evidence type="ECO:0000313" key="13">
    <source>
        <dbReference type="Proteomes" id="UP000344343"/>
    </source>
</evidence>
<dbReference type="EMBL" id="AAHZFY010000024">
    <property type="protein sequence ID" value="ECB9514173.1"/>
    <property type="molecule type" value="Genomic_DNA"/>
</dbReference>
<reference evidence="15 16" key="1">
    <citation type="submission" date="2018-06" db="EMBL/GenBank/DDBJ databases">
        <authorList>
            <consortium name="PulseNet: The National Subtyping Network for Foodborne Disease Surveillance"/>
            <person name="Tarr C.L."/>
            <person name="Trees E."/>
            <person name="Katz L.S."/>
            <person name="Carleton-Romer H.A."/>
            <person name="Stroika S."/>
            <person name="Kucerova Z."/>
            <person name="Roache K.F."/>
            <person name="Sabol A.L."/>
            <person name="Besser J."/>
            <person name="Gerner-Smidt P."/>
        </authorList>
    </citation>
    <scope>NUCLEOTIDE SEQUENCE [LARGE SCALE GENOMIC DNA]</scope>
    <source>
        <strain evidence="2 15">PNUSAL000910</strain>
        <strain evidence="4 16">PNUSAL002180</strain>
        <strain evidence="6 14">PNUSAL004402</strain>
    </source>
</reference>
<dbReference type="EMBL" id="AACJYH010000013">
    <property type="protein sequence ID" value="EAK8898837.1"/>
    <property type="molecule type" value="Genomic_DNA"/>
</dbReference>
<evidence type="ECO:0000313" key="6">
    <source>
        <dbReference type="EMBL" id="EAK8898837.1"/>
    </source>
</evidence>
<evidence type="ECO:0000313" key="14">
    <source>
        <dbReference type="Proteomes" id="UP000350032"/>
    </source>
</evidence>
<dbReference type="Proteomes" id="UP000423131">
    <property type="component" value="Unassembled WGS sequence"/>
</dbReference>
<evidence type="ECO:0000313" key="19">
    <source>
        <dbReference type="Proteomes" id="UP000410967"/>
    </source>
</evidence>
<evidence type="ECO:0000313" key="18">
    <source>
        <dbReference type="Proteomes" id="UP000398321"/>
    </source>
</evidence>
<evidence type="ECO:0000313" key="4">
    <source>
        <dbReference type="EMBL" id="EAG0868174.1"/>
    </source>
</evidence>
<evidence type="ECO:0000313" key="5">
    <source>
        <dbReference type="EMBL" id="EAG2088553.1"/>
    </source>
</evidence>
<reference evidence="17 18" key="3">
    <citation type="submission" date="2019-07" db="EMBL/GenBank/DDBJ databases">
        <authorList>
            <consortium name="GenomeTrakr: Next Generation Sequencing Network for Food Pathogen Tracability"/>
        </authorList>
    </citation>
    <scope>NUCLEOTIDE SEQUENCE [LARGE SCALE GENOMIC DNA]</scope>
    <source>
        <strain evidence="3 13">FDA00013853</strain>
        <strain evidence="8 20">FDA00014336</strain>
        <strain evidence="10 17">FDA00014370</strain>
        <strain evidence="9 18">FDA00014392</strain>
        <strain evidence="11 21">FLAG-51482A</strain>
        <strain evidence="5 12">FLAG-54356</strain>
    </source>
</reference>
<dbReference type="AlphaFoldDB" id="A0A5L0W9M7"/>
<dbReference type="EMBL" id="AALAQH010000011">
    <property type="protein sequence ID" value="ECX6925859.1"/>
    <property type="molecule type" value="Genomic_DNA"/>
</dbReference>
<dbReference type="Proteomes" id="UP000344343">
    <property type="component" value="Unassembled WGS sequence"/>
</dbReference>
<dbReference type="EMBL" id="AACKDQ010000013">
    <property type="protein sequence ID" value="EAK9316869.1"/>
    <property type="molecule type" value="Genomic_DNA"/>
</dbReference>
<dbReference type="EMBL" id="AABAWE010000011">
    <property type="protein sequence ID" value="EAG2088553.1"/>
    <property type="molecule type" value="Genomic_DNA"/>
</dbReference>
<dbReference type="InterPro" id="IPR001387">
    <property type="entry name" value="Cro/C1-type_HTH"/>
</dbReference>
<dbReference type="Proteomes" id="UP000354255">
    <property type="component" value="Unassembled WGS sequence"/>
</dbReference>
<protein>
    <recommendedName>
        <fullName evidence="1">HTH cro/C1-type domain-containing protein</fullName>
    </recommendedName>
</protein>
<evidence type="ECO:0000313" key="17">
    <source>
        <dbReference type="Proteomes" id="UP000389283"/>
    </source>
</evidence>
<dbReference type="EMBL" id="AABAGT010000022">
    <property type="protein sequence ID" value="EAG0868174.1"/>
    <property type="molecule type" value="Genomic_DNA"/>
</dbReference>
<comment type="caution">
    <text evidence="9">The sequence shown here is derived from an EMBL/GenBank/DDBJ whole genome shotgun (WGS) entry which is preliminary data.</text>
</comment>
<evidence type="ECO:0000313" key="3">
    <source>
        <dbReference type="EMBL" id="EAD5787835.1"/>
    </source>
</evidence>
<evidence type="ECO:0000313" key="16">
    <source>
        <dbReference type="Proteomes" id="UP000358545"/>
    </source>
</evidence>
<reference evidence="7 19" key="2">
    <citation type="submission" date="2019-04" db="EMBL/GenBank/DDBJ databases">
        <authorList>
            <consortium name="GenomeTrakr network: Whole genome sequencing for foodborne pathogen traceback"/>
        </authorList>
    </citation>
    <scope>NUCLEOTIDE SEQUENCE [LARGE SCALE GENOMIC DNA]</scope>
    <source>
        <strain evidence="7 19">PHLUSALM00088</strain>
    </source>
</reference>
<dbReference type="Proteomes" id="UP000427828">
    <property type="component" value="Unassembled WGS sequence"/>
</dbReference>
<dbReference type="RefSeq" id="WP_031644191.1">
    <property type="nucleotide sequence ID" value="NZ_CP011398.2"/>
</dbReference>
<evidence type="ECO:0000259" key="1">
    <source>
        <dbReference type="PROSITE" id="PS50943"/>
    </source>
</evidence>
<accession>A0A5L0W9M7</accession>
<dbReference type="Proteomes" id="UP000337746">
    <property type="component" value="Unassembled WGS sequence"/>
</dbReference>
<organism evidence="9 18">
    <name type="scientific">Listeria monocytogenes</name>
    <dbReference type="NCBI Taxonomy" id="1639"/>
    <lineage>
        <taxon>Bacteria</taxon>
        <taxon>Bacillati</taxon>
        <taxon>Bacillota</taxon>
        <taxon>Bacilli</taxon>
        <taxon>Bacillales</taxon>
        <taxon>Listeriaceae</taxon>
        <taxon>Listeria</taxon>
    </lineage>
</organism>
<dbReference type="Proteomes" id="UP000410967">
    <property type="component" value="Unassembled WGS sequence"/>
</dbReference>
<dbReference type="Proteomes" id="UP000389283">
    <property type="component" value="Unassembled WGS sequence"/>
</dbReference>
<evidence type="ECO:0000313" key="15">
    <source>
        <dbReference type="Proteomes" id="UP000354255"/>
    </source>
</evidence>
<evidence type="ECO:0000313" key="11">
    <source>
        <dbReference type="EMBL" id="ECX6925859.1"/>
    </source>
</evidence>
<evidence type="ECO:0000313" key="12">
    <source>
        <dbReference type="Proteomes" id="UP000337746"/>
    </source>
</evidence>
<evidence type="ECO:0000313" key="7">
    <source>
        <dbReference type="EMBL" id="EAK9316869.1"/>
    </source>
</evidence>
<dbReference type="EMBL" id="AAIAJJ010000009">
    <property type="protein sequence ID" value="ECC1557977.1"/>
    <property type="molecule type" value="Genomic_DNA"/>
</dbReference>
<evidence type="ECO:0000313" key="2">
    <source>
        <dbReference type="EMBL" id="EAC9041386.1"/>
    </source>
</evidence>
<dbReference type="EMBL" id="AAHZFN010000020">
    <property type="protein sequence ID" value="ECB9474723.1"/>
    <property type="molecule type" value="Genomic_DNA"/>
</dbReference>
<dbReference type="Proteomes" id="UP000358545">
    <property type="component" value="Unassembled WGS sequence"/>
</dbReference>
<dbReference type="EMBL" id="AAAKQF010000013">
    <property type="protein sequence ID" value="EAC9041386.1"/>
    <property type="molecule type" value="Genomic_DNA"/>
</dbReference>
<dbReference type="Proteomes" id="UP000350032">
    <property type="component" value="Unassembled WGS sequence"/>
</dbReference>
<evidence type="ECO:0000313" key="8">
    <source>
        <dbReference type="EMBL" id="ECB9474723.1"/>
    </source>
</evidence>
<feature type="domain" description="HTH cro/C1-type" evidence="1">
    <location>
        <begin position="20"/>
        <end position="65"/>
    </location>
</feature>
<dbReference type="EMBL" id="AAANYR010000011">
    <property type="protein sequence ID" value="EAD5787835.1"/>
    <property type="molecule type" value="Genomic_DNA"/>
</dbReference>
<dbReference type="Proteomes" id="UP000398321">
    <property type="component" value="Unassembled WGS sequence"/>
</dbReference>
<evidence type="ECO:0000313" key="20">
    <source>
        <dbReference type="Proteomes" id="UP000423131"/>
    </source>
</evidence>
<evidence type="ECO:0000313" key="10">
    <source>
        <dbReference type="EMBL" id="ECC1557977.1"/>
    </source>
</evidence>